<dbReference type="InterPro" id="IPR046373">
    <property type="entry name" value="Acyl-CoA_Oxase/DH_mid-dom_sf"/>
</dbReference>
<evidence type="ECO:0000259" key="6">
    <source>
        <dbReference type="Pfam" id="PF02771"/>
    </source>
</evidence>
<dbReference type="RefSeq" id="WP_307520022.1">
    <property type="nucleotide sequence ID" value="NZ_JAUSZI010000002.1"/>
</dbReference>
<dbReference type="GO" id="GO:0070991">
    <property type="term" value="F:medium-chain fatty acyl-CoA dehydrogenase activity"/>
    <property type="evidence" value="ECO:0007669"/>
    <property type="project" value="UniProtKB-EC"/>
</dbReference>
<evidence type="ECO:0000313" key="8">
    <source>
        <dbReference type="Proteomes" id="UP001230328"/>
    </source>
</evidence>
<dbReference type="Gene3D" id="1.20.140.10">
    <property type="entry name" value="Butyryl-CoA Dehydrogenase, subunit A, domain 3"/>
    <property type="match status" value="1"/>
</dbReference>
<dbReference type="SUPFAM" id="SSF56645">
    <property type="entry name" value="Acyl-CoA dehydrogenase NM domain-like"/>
    <property type="match status" value="1"/>
</dbReference>
<keyword evidence="7" id="KW-0560">Oxidoreductase</keyword>
<name>A0ABU0SME5_9ACTN</name>
<organism evidence="7 8">
    <name type="scientific">Streptomyces umbrinus</name>
    <dbReference type="NCBI Taxonomy" id="67370"/>
    <lineage>
        <taxon>Bacteria</taxon>
        <taxon>Bacillati</taxon>
        <taxon>Actinomycetota</taxon>
        <taxon>Actinomycetes</taxon>
        <taxon>Kitasatosporales</taxon>
        <taxon>Streptomycetaceae</taxon>
        <taxon>Streptomyces</taxon>
        <taxon>Streptomyces phaeochromogenes group</taxon>
    </lineage>
</organism>
<evidence type="ECO:0000313" key="7">
    <source>
        <dbReference type="EMBL" id="MDQ1024737.1"/>
    </source>
</evidence>
<dbReference type="InterPro" id="IPR037069">
    <property type="entry name" value="AcylCoA_DH/ox_N_sf"/>
</dbReference>
<dbReference type="PANTHER" id="PTHR43884">
    <property type="entry name" value="ACYL-COA DEHYDROGENASE"/>
    <property type="match status" value="1"/>
</dbReference>
<dbReference type="InterPro" id="IPR036250">
    <property type="entry name" value="AcylCo_DH-like_C"/>
</dbReference>
<reference evidence="7 8" key="1">
    <citation type="submission" date="2023-07" db="EMBL/GenBank/DDBJ databases">
        <title>Comparative genomics of wheat-associated soil bacteria to identify genetic determinants of phenazine resistance.</title>
        <authorList>
            <person name="Mouncey N."/>
        </authorList>
    </citation>
    <scope>NUCLEOTIDE SEQUENCE [LARGE SCALE GENOMIC DNA]</scope>
    <source>
        <strain evidence="7 8">V2I4</strain>
    </source>
</reference>
<dbReference type="Pfam" id="PF02771">
    <property type="entry name" value="Acyl-CoA_dh_N"/>
    <property type="match status" value="1"/>
</dbReference>
<evidence type="ECO:0000256" key="2">
    <source>
        <dbReference type="ARBA" id="ARBA00009347"/>
    </source>
</evidence>
<evidence type="ECO:0000256" key="1">
    <source>
        <dbReference type="ARBA" id="ARBA00001974"/>
    </source>
</evidence>
<accession>A0ABU0SME5</accession>
<feature type="domain" description="Acyl-CoA dehydrogenase/oxidase N-terminal" evidence="6">
    <location>
        <begin position="18"/>
        <end position="110"/>
    </location>
</feature>
<sequence>MNITECESELAPVLATAREHSEHVDREAVFPAESMVALRASGLMGMFVPREYGGLGDDLHIYVHIASQLAAACMSTAAIWTMHAFQVDGLSRFGGGKLRQAVLPAIADGKIYLASVTTEASKGADLFTAEAPVTSREGQACFERSAPVVTGGRHADAFLITLRSRPEAQPHEVSLVYAEREQLCISEHGDWDPLGMRGTESVGMTISGSVPTDQVVGEPGRFEEIARESMVPLAHVGWSACWLGGARGAFSDLLRWLRSPTRRGGPDIHSELVRERLARIRVDLDLVSSYLTRLCDELAAARSAAQPWSDIRTRLRVNTLKLAASELTFKAADSMVQLAGMNGGYSRLAPIKFERHFRDLRSARLNHSNDRMWPATGALALLDPKVTLL</sequence>
<dbReference type="Proteomes" id="UP001230328">
    <property type="component" value="Unassembled WGS sequence"/>
</dbReference>
<evidence type="ECO:0000256" key="3">
    <source>
        <dbReference type="ARBA" id="ARBA00022630"/>
    </source>
</evidence>
<dbReference type="SUPFAM" id="SSF47203">
    <property type="entry name" value="Acyl-CoA dehydrogenase C-terminal domain-like"/>
    <property type="match status" value="1"/>
</dbReference>
<dbReference type="InterPro" id="IPR009100">
    <property type="entry name" value="AcylCoA_DH/oxidase_NM_dom_sf"/>
</dbReference>
<dbReference type="EC" id="1.3.8.7" evidence="7"/>
<keyword evidence="8" id="KW-1185">Reference proteome</keyword>
<dbReference type="InterPro" id="IPR009075">
    <property type="entry name" value="AcylCo_DH/oxidase_C"/>
</dbReference>
<dbReference type="InterPro" id="IPR013786">
    <property type="entry name" value="AcylCoA_DH/ox_N"/>
</dbReference>
<feature type="domain" description="Acyl-CoA dehydrogenase/oxidase C-terminal" evidence="5">
    <location>
        <begin position="239"/>
        <end position="364"/>
    </location>
</feature>
<evidence type="ECO:0000259" key="5">
    <source>
        <dbReference type="Pfam" id="PF00441"/>
    </source>
</evidence>
<comment type="similarity">
    <text evidence="2">Belongs to the acyl-CoA dehydrogenase family.</text>
</comment>
<gene>
    <name evidence="7" type="ORF">QF035_002319</name>
</gene>
<dbReference type="PANTHER" id="PTHR43884:SF12">
    <property type="entry name" value="ISOVALERYL-COA DEHYDROGENASE, MITOCHONDRIAL-RELATED"/>
    <property type="match status" value="1"/>
</dbReference>
<evidence type="ECO:0000256" key="4">
    <source>
        <dbReference type="ARBA" id="ARBA00022827"/>
    </source>
</evidence>
<dbReference type="PIRSF" id="PIRSF016578">
    <property type="entry name" value="HsaA"/>
    <property type="match status" value="1"/>
</dbReference>
<keyword evidence="4" id="KW-0274">FAD</keyword>
<dbReference type="Pfam" id="PF00441">
    <property type="entry name" value="Acyl-CoA_dh_1"/>
    <property type="match status" value="1"/>
</dbReference>
<protein>
    <submittedName>
        <fullName evidence="7">Acyl-CoA dehydrogenase</fullName>
        <ecNumber evidence="7">1.3.8.7</ecNumber>
    </submittedName>
</protein>
<comment type="cofactor">
    <cofactor evidence="1">
        <name>FAD</name>
        <dbReference type="ChEBI" id="CHEBI:57692"/>
    </cofactor>
</comment>
<dbReference type="Gene3D" id="1.10.540.10">
    <property type="entry name" value="Acyl-CoA dehydrogenase/oxidase, N-terminal domain"/>
    <property type="match status" value="1"/>
</dbReference>
<comment type="caution">
    <text evidence="7">The sequence shown here is derived from an EMBL/GenBank/DDBJ whole genome shotgun (WGS) entry which is preliminary data.</text>
</comment>
<proteinExistence type="inferred from homology"/>
<keyword evidence="3" id="KW-0285">Flavoprotein</keyword>
<dbReference type="EMBL" id="JAUSZI010000002">
    <property type="protein sequence ID" value="MDQ1024737.1"/>
    <property type="molecule type" value="Genomic_DNA"/>
</dbReference>
<dbReference type="Gene3D" id="2.40.110.10">
    <property type="entry name" value="Butyryl-CoA Dehydrogenase, subunit A, domain 2"/>
    <property type="match status" value="1"/>
</dbReference>